<evidence type="ECO:0000256" key="1">
    <source>
        <dbReference type="ARBA" id="ARBA00008812"/>
    </source>
</evidence>
<dbReference type="EMBL" id="BRZC01000001">
    <property type="protein sequence ID" value="GLC83462.1"/>
    <property type="molecule type" value="Genomic_DNA"/>
</dbReference>
<accession>A0ABQ5NCW2</accession>
<reference evidence="3" key="1">
    <citation type="submission" date="2022-08" db="EMBL/GenBank/DDBJ databases">
        <title>Draft genome sequence of Microbacterium arabinogalactanolyticum JCM 9171.</title>
        <authorList>
            <person name="Fujita K."/>
            <person name="Ishiwata A."/>
            <person name="Fushinobu S."/>
        </authorList>
    </citation>
    <scope>NUCLEOTIDE SEQUENCE</scope>
    <source>
        <strain evidence="3">JCM 9171</strain>
    </source>
</reference>
<evidence type="ECO:0000313" key="3">
    <source>
        <dbReference type="EMBL" id="GLC83462.1"/>
    </source>
</evidence>
<comment type="caution">
    <text evidence="3">The sequence shown here is derived from an EMBL/GenBank/DDBJ whole genome shotgun (WGS) entry which is preliminary data.</text>
</comment>
<keyword evidence="4" id="KW-1185">Reference proteome</keyword>
<organism evidence="3 4">
    <name type="scientific">Microbacterium arabinogalactanolyticum</name>
    <dbReference type="NCBI Taxonomy" id="69365"/>
    <lineage>
        <taxon>Bacteria</taxon>
        <taxon>Bacillati</taxon>
        <taxon>Actinomycetota</taxon>
        <taxon>Actinomycetes</taxon>
        <taxon>Micrococcales</taxon>
        <taxon>Microbacteriaceae</taxon>
        <taxon>Microbacterium</taxon>
    </lineage>
</organism>
<feature type="domain" description="Lipid/polyisoprenoid-binding YceI-like" evidence="2">
    <location>
        <begin position="64"/>
        <end position="230"/>
    </location>
</feature>
<dbReference type="Proteomes" id="UP001165068">
    <property type="component" value="Unassembled WGS sequence"/>
</dbReference>
<dbReference type="InterPro" id="IPR036761">
    <property type="entry name" value="TTHA0802/YceI-like_sf"/>
</dbReference>
<evidence type="ECO:0000259" key="2">
    <source>
        <dbReference type="SMART" id="SM00867"/>
    </source>
</evidence>
<comment type="similarity">
    <text evidence="1">Belongs to the UPF0312 family.</text>
</comment>
<dbReference type="SUPFAM" id="SSF101874">
    <property type="entry name" value="YceI-like"/>
    <property type="match status" value="1"/>
</dbReference>
<proteinExistence type="inferred from homology"/>
<evidence type="ECO:0000313" key="4">
    <source>
        <dbReference type="Proteomes" id="UP001165068"/>
    </source>
</evidence>
<protein>
    <recommendedName>
        <fullName evidence="2">Lipid/polyisoprenoid-binding YceI-like domain-containing protein</fullName>
    </recommendedName>
</protein>
<gene>
    <name evidence="3" type="ORF">MIAR_00500</name>
</gene>
<dbReference type="PANTHER" id="PTHR34406">
    <property type="entry name" value="PROTEIN YCEI"/>
    <property type="match status" value="1"/>
</dbReference>
<dbReference type="Gene3D" id="2.40.128.110">
    <property type="entry name" value="Lipid/polyisoprenoid-binding, YceI-like"/>
    <property type="match status" value="1"/>
</dbReference>
<sequence>MKKRTRIILITAGIAVIVIGGAAFAGPMIYRDYLVAPAESAPTLAPASPTEAGAAIDPEDLQGEWAVGEGSFAGYRVDEVLNGTDVTVTGRTEKVTGSLTVSDSTLTAARIEVDVASIATDSGNRDNYFRNTAMRAAKFPTATFELTEPVVADGVPQPGVAQKVSAKGELTLAGVTRAVTVELDAVLHGATGQVAGSIPITFSDFGVDAPNLGFVKVEDTGAVEFSLQLVRS</sequence>
<dbReference type="SMART" id="SM00867">
    <property type="entry name" value="YceI"/>
    <property type="match status" value="1"/>
</dbReference>
<dbReference type="RefSeq" id="WP_285629812.1">
    <property type="nucleotide sequence ID" value="NZ_BAAAUK010000001.1"/>
</dbReference>
<dbReference type="InterPro" id="IPR007372">
    <property type="entry name" value="Lipid/polyisoprenoid-bd_YceI"/>
</dbReference>
<dbReference type="PANTHER" id="PTHR34406:SF1">
    <property type="entry name" value="PROTEIN YCEI"/>
    <property type="match status" value="1"/>
</dbReference>
<dbReference type="Pfam" id="PF04264">
    <property type="entry name" value="YceI"/>
    <property type="match status" value="1"/>
</dbReference>
<name>A0ABQ5NCW2_9MICO</name>